<organism evidence="1">
    <name type="scientific">marine metagenome</name>
    <dbReference type="NCBI Taxonomy" id="408172"/>
    <lineage>
        <taxon>unclassified sequences</taxon>
        <taxon>metagenomes</taxon>
        <taxon>ecological metagenomes</taxon>
    </lineage>
</organism>
<accession>A0A382EBN6</accession>
<dbReference type="EMBL" id="UINC01043437">
    <property type="protein sequence ID" value="SVB47474.1"/>
    <property type="molecule type" value="Genomic_DNA"/>
</dbReference>
<sequence>MPKSLLIISFLFLFGCEEDPIFGLERGWLRTDKNSDENEGGD</sequence>
<feature type="non-terminal residue" evidence="1">
    <location>
        <position position="42"/>
    </location>
</feature>
<proteinExistence type="predicted"/>
<dbReference type="PROSITE" id="PS51257">
    <property type="entry name" value="PROKAR_LIPOPROTEIN"/>
    <property type="match status" value="1"/>
</dbReference>
<reference evidence="1" key="1">
    <citation type="submission" date="2018-05" db="EMBL/GenBank/DDBJ databases">
        <authorList>
            <person name="Lanie J.A."/>
            <person name="Ng W.-L."/>
            <person name="Kazmierczak K.M."/>
            <person name="Andrzejewski T.M."/>
            <person name="Davidsen T.M."/>
            <person name="Wayne K.J."/>
            <person name="Tettelin H."/>
            <person name="Glass J.I."/>
            <person name="Rusch D."/>
            <person name="Podicherti R."/>
            <person name="Tsui H.-C.T."/>
            <person name="Winkler M.E."/>
        </authorList>
    </citation>
    <scope>NUCLEOTIDE SEQUENCE</scope>
</reference>
<name>A0A382EBN6_9ZZZZ</name>
<evidence type="ECO:0000313" key="1">
    <source>
        <dbReference type="EMBL" id="SVB47474.1"/>
    </source>
</evidence>
<dbReference type="AlphaFoldDB" id="A0A382EBN6"/>
<evidence type="ECO:0008006" key="2">
    <source>
        <dbReference type="Google" id="ProtNLM"/>
    </source>
</evidence>
<gene>
    <name evidence="1" type="ORF">METZ01_LOCUS200328</name>
</gene>
<protein>
    <recommendedName>
        <fullName evidence="2">Lipoprotein</fullName>
    </recommendedName>
</protein>
<feature type="non-terminal residue" evidence="1">
    <location>
        <position position="1"/>
    </location>
</feature>